<sequence length="384" mass="43945">MNISSLISPNDFIKNYQEKKPLLLKGAVNKENFSWQDANEIFERSDVISDDFKISCQGIVQKSEYVEKFLDIGTIRHRLIKPVVYEYMKKGATIIANKIANEPKVNYFSRKISDLTGRQVVSSAYAAFGSKDSFRCHWDTRDVFAIQLIGRKRWIVYEPSFKDPLFTQQSKDYEKSYPCPEKPYMDFILEAGDVFYLPRGWWHNPLPLNEPTFHLALGTFPAYATDYLSWLMKRIPNFPDARKSLSHWGDDKSTLHSIGKHLDLLLNNEELYRNFQDEFTGAVRVASPLALNILGDPSVSAIPSESRLRLSAHHASGLDNHYLIANGTKINLDERGAQLISQIVEKPGISFSDLLTIFSEEDEEKIEHLIKNLCSQDILELSNS</sequence>
<evidence type="ECO:0000256" key="3">
    <source>
        <dbReference type="ARBA" id="ARBA00023004"/>
    </source>
</evidence>
<dbReference type="RefSeq" id="WP_193911589.1">
    <property type="nucleotide sequence ID" value="NZ_PRDL01000001.1"/>
</dbReference>
<dbReference type="PROSITE" id="PS51184">
    <property type="entry name" value="JMJC"/>
    <property type="match status" value="1"/>
</dbReference>
<dbReference type="PANTHER" id="PTHR13096">
    <property type="entry name" value="MINA53 MYC INDUCED NUCLEAR ANTIGEN"/>
    <property type="match status" value="1"/>
</dbReference>
<reference evidence="5" key="1">
    <citation type="submission" date="2018-07" db="EMBL/GenBank/DDBJ databases">
        <title>Genome assembly of strain Ka43.</title>
        <authorList>
            <person name="Kukolya J."/>
            <person name="Nagy I."/>
            <person name="Horvath B."/>
            <person name="Toth A."/>
        </authorList>
    </citation>
    <scope>NUCLEOTIDE SEQUENCE</scope>
    <source>
        <strain evidence="5">KB43</strain>
    </source>
</reference>
<evidence type="ECO:0000256" key="2">
    <source>
        <dbReference type="ARBA" id="ARBA00022723"/>
    </source>
</evidence>
<dbReference type="InterPro" id="IPR039994">
    <property type="entry name" value="NO66-like"/>
</dbReference>
<evidence type="ECO:0000259" key="4">
    <source>
        <dbReference type="PROSITE" id="PS51184"/>
    </source>
</evidence>
<comment type="cofactor">
    <cofactor evidence="1">
        <name>Fe(2+)</name>
        <dbReference type="ChEBI" id="CHEBI:29033"/>
    </cofactor>
</comment>
<keyword evidence="2" id="KW-0479">Metal-binding</keyword>
<evidence type="ECO:0000313" key="6">
    <source>
        <dbReference type="Proteomes" id="UP000652567"/>
    </source>
</evidence>
<dbReference type="EMBL" id="PRDL01000001">
    <property type="protein sequence ID" value="MBE8718762.1"/>
    <property type="molecule type" value="Genomic_DNA"/>
</dbReference>
<dbReference type="Proteomes" id="UP000652567">
    <property type="component" value="Unassembled WGS sequence"/>
</dbReference>
<accession>A0A928V5Q0</accession>
<dbReference type="GO" id="GO:0046872">
    <property type="term" value="F:metal ion binding"/>
    <property type="evidence" value="ECO:0007669"/>
    <property type="project" value="UniProtKB-KW"/>
</dbReference>
<gene>
    <name evidence="5" type="ORF">C4F51_16420</name>
</gene>
<dbReference type="InterPro" id="IPR003347">
    <property type="entry name" value="JmjC_dom"/>
</dbReference>
<evidence type="ECO:0000256" key="1">
    <source>
        <dbReference type="ARBA" id="ARBA00001954"/>
    </source>
</evidence>
<protein>
    <submittedName>
        <fullName evidence="5">Cupin</fullName>
    </submittedName>
</protein>
<dbReference type="SUPFAM" id="SSF51197">
    <property type="entry name" value="Clavaminate synthase-like"/>
    <property type="match status" value="1"/>
</dbReference>
<keyword evidence="6" id="KW-1185">Reference proteome</keyword>
<proteinExistence type="predicted"/>
<dbReference type="PANTHER" id="PTHR13096:SF8">
    <property type="entry name" value="RIBOSOMAL OXYGENASE 1"/>
    <property type="match status" value="1"/>
</dbReference>
<feature type="domain" description="JmjC" evidence="4">
    <location>
        <begin position="91"/>
        <end position="236"/>
    </location>
</feature>
<comment type="caution">
    <text evidence="5">The sequence shown here is derived from an EMBL/GenBank/DDBJ whole genome shotgun (WGS) entry which is preliminary data.</text>
</comment>
<keyword evidence="3" id="KW-0408">Iron</keyword>
<dbReference type="SMART" id="SM00558">
    <property type="entry name" value="JmjC"/>
    <property type="match status" value="1"/>
</dbReference>
<organism evidence="5 6">
    <name type="scientific">Cellvibrio polysaccharolyticus</name>
    <dbReference type="NCBI Taxonomy" id="2082724"/>
    <lineage>
        <taxon>Bacteria</taxon>
        <taxon>Pseudomonadati</taxon>
        <taxon>Pseudomonadota</taxon>
        <taxon>Gammaproteobacteria</taxon>
        <taxon>Cellvibrionales</taxon>
        <taxon>Cellvibrionaceae</taxon>
        <taxon>Cellvibrio</taxon>
    </lineage>
</organism>
<name>A0A928V5Q0_9GAMM</name>
<dbReference type="AlphaFoldDB" id="A0A928V5Q0"/>
<evidence type="ECO:0000313" key="5">
    <source>
        <dbReference type="EMBL" id="MBE8718762.1"/>
    </source>
</evidence>
<dbReference type="Pfam" id="PF08007">
    <property type="entry name" value="JmjC_2"/>
    <property type="match status" value="1"/>
</dbReference>
<dbReference type="Gene3D" id="2.60.120.650">
    <property type="entry name" value="Cupin"/>
    <property type="match status" value="1"/>
</dbReference>